<reference evidence="4" key="2">
    <citation type="submission" date="2021-08" db="EMBL/GenBank/DDBJ databases">
        <authorList>
            <person name="Tani A."/>
            <person name="Ola A."/>
            <person name="Ogura Y."/>
            <person name="Katsura K."/>
            <person name="Hayashi T."/>
        </authorList>
    </citation>
    <scope>NUCLEOTIDE SEQUENCE</scope>
    <source>
        <strain evidence="4">KCTC 52305</strain>
    </source>
</reference>
<keyword evidence="5" id="KW-1185">Reference proteome</keyword>
<dbReference type="InterPro" id="IPR036396">
    <property type="entry name" value="Cyt_P450_sf"/>
</dbReference>
<dbReference type="PANTHER" id="PTHR46696:SF1">
    <property type="entry name" value="CYTOCHROME P450 YJIB-RELATED"/>
    <property type="match status" value="1"/>
</dbReference>
<sequence>MACADAGSYLARLDQTPAGERWPLARGWIRSEPRGFFAALRRERPILETPDVTLVAKRAEVAEILSLPGVFTVALYTGKMGDFMLASDETPMHTRDKSVMRAMLNRDDLPRIRALVAGLADAALDRACGRMEVVSALARLVPLRVVQQYFGLAAPDADMLRWSYANQLDQFNNLPFDGRPDAEAVHAAAEATRAELRTALVGLIPGRKKRIAEGAQDDDVLTRLLRTAFPPSLGFGLDRVVINVGGLLIGAIETTSEAVVNALAELFRRPQVLEEARRAARAEDPRAFDGYVWEALRFSPIVAFMFRQAAADHVLARGTSRERLVRAGTTLLPLSLSAMFDPDWIEEPDAFRAGRPDHAYLHFGYGHHACLGRYVASVMVPEIVRRVLLRDGLALESDLDDGGTPFPVSFRIAYAPAPGC</sequence>
<dbReference type="PANTHER" id="PTHR46696">
    <property type="entry name" value="P450, PUTATIVE (EUROFUNG)-RELATED"/>
    <property type="match status" value="1"/>
</dbReference>
<dbReference type="Gene3D" id="1.10.630.10">
    <property type="entry name" value="Cytochrome P450"/>
    <property type="match status" value="1"/>
</dbReference>
<gene>
    <name evidence="4" type="ORF">OPKNFCMD_0771</name>
</gene>
<proteinExistence type="inferred from homology"/>
<dbReference type="SUPFAM" id="SSF48264">
    <property type="entry name" value="Cytochrome P450"/>
    <property type="match status" value="1"/>
</dbReference>
<keyword evidence="3" id="KW-0503">Monooxygenase</keyword>
<dbReference type="InterPro" id="IPR001128">
    <property type="entry name" value="Cyt_P450"/>
</dbReference>
<name>A0ABQ4QSM3_9HYPH</name>
<evidence type="ECO:0000256" key="1">
    <source>
        <dbReference type="ARBA" id="ARBA00001971"/>
    </source>
</evidence>
<comment type="similarity">
    <text evidence="2 3">Belongs to the cytochrome P450 family.</text>
</comment>
<dbReference type="RefSeq" id="WP_128564944.1">
    <property type="nucleotide sequence ID" value="NZ_BPQH01000002.1"/>
</dbReference>
<keyword evidence="3" id="KW-0408">Iron</keyword>
<accession>A0ABQ4QSM3</accession>
<reference evidence="4" key="1">
    <citation type="journal article" date="2021" name="Front. Microbiol.">
        <title>Comprehensive Comparative Genomics and Phenotyping of Methylobacterium Species.</title>
        <authorList>
            <person name="Alessa O."/>
            <person name="Ogura Y."/>
            <person name="Fujitani Y."/>
            <person name="Takami H."/>
            <person name="Hayashi T."/>
            <person name="Sahin N."/>
            <person name="Tani A."/>
        </authorList>
    </citation>
    <scope>NUCLEOTIDE SEQUENCE</scope>
    <source>
        <strain evidence="4">KCTC 52305</strain>
    </source>
</reference>
<evidence type="ECO:0000256" key="3">
    <source>
        <dbReference type="RuleBase" id="RU000461"/>
    </source>
</evidence>
<dbReference type="InterPro" id="IPR017972">
    <property type="entry name" value="Cyt_P450_CS"/>
</dbReference>
<organism evidence="4 5">
    <name type="scientific">Methylobacterium crusticola</name>
    <dbReference type="NCBI Taxonomy" id="1697972"/>
    <lineage>
        <taxon>Bacteria</taxon>
        <taxon>Pseudomonadati</taxon>
        <taxon>Pseudomonadota</taxon>
        <taxon>Alphaproteobacteria</taxon>
        <taxon>Hyphomicrobiales</taxon>
        <taxon>Methylobacteriaceae</taxon>
        <taxon>Methylobacterium</taxon>
    </lineage>
</organism>
<comment type="cofactor">
    <cofactor evidence="1">
        <name>heme</name>
        <dbReference type="ChEBI" id="CHEBI:30413"/>
    </cofactor>
</comment>
<evidence type="ECO:0008006" key="6">
    <source>
        <dbReference type="Google" id="ProtNLM"/>
    </source>
</evidence>
<keyword evidence="3" id="KW-0479">Metal-binding</keyword>
<dbReference type="EMBL" id="BPQH01000002">
    <property type="protein sequence ID" value="GJD48056.1"/>
    <property type="molecule type" value="Genomic_DNA"/>
</dbReference>
<evidence type="ECO:0000313" key="5">
    <source>
        <dbReference type="Proteomes" id="UP001055167"/>
    </source>
</evidence>
<keyword evidence="3" id="KW-0349">Heme</keyword>
<dbReference type="Pfam" id="PF00067">
    <property type="entry name" value="p450"/>
    <property type="match status" value="1"/>
</dbReference>
<evidence type="ECO:0000313" key="4">
    <source>
        <dbReference type="EMBL" id="GJD48056.1"/>
    </source>
</evidence>
<evidence type="ECO:0000256" key="2">
    <source>
        <dbReference type="ARBA" id="ARBA00010617"/>
    </source>
</evidence>
<keyword evidence="3" id="KW-0560">Oxidoreductase</keyword>
<comment type="caution">
    <text evidence="4">The sequence shown here is derived from an EMBL/GenBank/DDBJ whole genome shotgun (WGS) entry which is preliminary data.</text>
</comment>
<dbReference type="Proteomes" id="UP001055167">
    <property type="component" value="Unassembled WGS sequence"/>
</dbReference>
<protein>
    <recommendedName>
        <fullName evidence="6">Cytochrome P450</fullName>
    </recommendedName>
</protein>
<dbReference type="PROSITE" id="PS00086">
    <property type="entry name" value="CYTOCHROME_P450"/>
    <property type="match status" value="1"/>
</dbReference>